<evidence type="ECO:0000256" key="2">
    <source>
        <dbReference type="ARBA" id="ARBA00023136"/>
    </source>
</evidence>
<dbReference type="GO" id="GO:0009279">
    <property type="term" value="C:cell outer membrane"/>
    <property type="evidence" value="ECO:0007669"/>
    <property type="project" value="UniProtKB-SubCell"/>
</dbReference>
<keyword evidence="4 6" id="KW-0998">Cell outer membrane</keyword>
<keyword evidence="2 6" id="KW-0472">Membrane</keyword>
<dbReference type="GO" id="GO:0015920">
    <property type="term" value="P:lipopolysaccharide transport"/>
    <property type="evidence" value="ECO:0007669"/>
    <property type="project" value="TreeGrafter"/>
</dbReference>
<evidence type="ECO:0000256" key="7">
    <source>
        <dbReference type="SAM" id="MobiDB-lite"/>
    </source>
</evidence>
<protein>
    <recommendedName>
        <fullName evidence="6">LPS-assembly lipoprotein LptE</fullName>
    </recommendedName>
</protein>
<keyword evidence="5 6" id="KW-0449">Lipoprotein</keyword>
<keyword evidence="3 6" id="KW-0564">Palmitate</keyword>
<dbReference type="PROSITE" id="PS51257">
    <property type="entry name" value="PROKAR_LIPOPROTEIN"/>
    <property type="match status" value="1"/>
</dbReference>
<dbReference type="GO" id="GO:1990351">
    <property type="term" value="C:transporter complex"/>
    <property type="evidence" value="ECO:0007669"/>
    <property type="project" value="TreeGrafter"/>
</dbReference>
<evidence type="ECO:0000256" key="4">
    <source>
        <dbReference type="ARBA" id="ARBA00023237"/>
    </source>
</evidence>
<dbReference type="PANTHER" id="PTHR38098">
    <property type="entry name" value="LPS-ASSEMBLY LIPOPROTEIN LPTE"/>
    <property type="match status" value="1"/>
</dbReference>
<dbReference type="AlphaFoldDB" id="A0A157L7S4"/>
<organism evidence="8 9">
    <name type="scientific">Bordetella trematum</name>
    <dbReference type="NCBI Taxonomy" id="123899"/>
    <lineage>
        <taxon>Bacteria</taxon>
        <taxon>Pseudomonadati</taxon>
        <taxon>Pseudomonadota</taxon>
        <taxon>Betaproteobacteria</taxon>
        <taxon>Burkholderiales</taxon>
        <taxon>Alcaligenaceae</taxon>
        <taxon>Bordetella</taxon>
    </lineage>
</organism>
<comment type="subcellular location">
    <subcellularLocation>
        <location evidence="6">Cell outer membrane</location>
        <topology evidence="6">Lipid-anchor</topology>
    </subcellularLocation>
</comment>
<comment type="similarity">
    <text evidence="6">Belongs to the LptE lipoprotein family.</text>
</comment>
<gene>
    <name evidence="6" type="primary">lptE</name>
    <name evidence="8" type="ORF">SAMEA3906487_04199</name>
</gene>
<keyword evidence="1 6" id="KW-0732">Signal</keyword>
<keyword evidence="9" id="KW-1185">Reference proteome</keyword>
<evidence type="ECO:0000256" key="6">
    <source>
        <dbReference type="HAMAP-Rule" id="MF_01186"/>
    </source>
</evidence>
<proteinExistence type="inferred from homology"/>
<dbReference type="PATRIC" id="fig|123899.6.peg.4197"/>
<evidence type="ECO:0000313" key="9">
    <source>
        <dbReference type="Proteomes" id="UP000076825"/>
    </source>
</evidence>
<dbReference type="PANTHER" id="PTHR38098:SF1">
    <property type="entry name" value="LPS-ASSEMBLY LIPOPROTEIN LPTE"/>
    <property type="match status" value="1"/>
</dbReference>
<dbReference type="GO" id="GO:0001530">
    <property type="term" value="F:lipopolysaccharide binding"/>
    <property type="evidence" value="ECO:0007669"/>
    <property type="project" value="TreeGrafter"/>
</dbReference>
<evidence type="ECO:0000256" key="5">
    <source>
        <dbReference type="ARBA" id="ARBA00023288"/>
    </source>
</evidence>
<accession>A0A157L7S4</accession>
<evidence type="ECO:0000256" key="3">
    <source>
        <dbReference type="ARBA" id="ARBA00023139"/>
    </source>
</evidence>
<feature type="region of interest" description="Disordered" evidence="7">
    <location>
        <begin position="200"/>
        <end position="224"/>
    </location>
</feature>
<dbReference type="Proteomes" id="UP000076825">
    <property type="component" value="Chromosome 1"/>
</dbReference>
<dbReference type="Pfam" id="PF04390">
    <property type="entry name" value="LptE"/>
    <property type="match status" value="1"/>
</dbReference>
<sequence length="224" mass="24922">MNLARLILPFIQGSRWLKAGGLAMVMLLTACGFQLRGETPLPFNTLYVGIESNSQFGAAIRRAIRAASPDTRLVDDPKTAQAVLQQVQNTRSLRDVALNAQGRVEEYELGIVFTFRLIEPSGRAILPDTTFTIYRDMPYDDGVVQAKQSQMETLYLSMQQSLVNRLIRRLTAPDVAESMKRLERSKDDIADDTLLYDPVTQPLPTTPAPWEMPNITPGVGAQPD</sequence>
<dbReference type="GeneID" id="56588586"/>
<dbReference type="Gene3D" id="3.30.160.150">
    <property type="entry name" value="Lipoprotein like domain"/>
    <property type="match status" value="1"/>
</dbReference>
<dbReference type="GO" id="GO:0043165">
    <property type="term" value="P:Gram-negative-bacterium-type cell outer membrane assembly"/>
    <property type="evidence" value="ECO:0007669"/>
    <property type="project" value="UniProtKB-UniRule"/>
</dbReference>
<dbReference type="eggNOG" id="COG2980">
    <property type="taxonomic scope" value="Bacteria"/>
</dbReference>
<evidence type="ECO:0000313" key="8">
    <source>
        <dbReference type="EMBL" id="SAI74438.1"/>
    </source>
</evidence>
<evidence type="ECO:0000256" key="1">
    <source>
        <dbReference type="ARBA" id="ARBA00022729"/>
    </source>
</evidence>
<dbReference type="KEGG" id="btrm:SAMEA390648704199"/>
<dbReference type="HAMAP" id="MF_01186">
    <property type="entry name" value="LPS_assembly_LptE"/>
    <property type="match status" value="1"/>
</dbReference>
<dbReference type="STRING" id="123899.SAMEA3906487_04199"/>
<comment type="function">
    <text evidence="6">Together with LptD, is involved in the assembly of lipopolysaccharide (LPS) at the surface of the outer membrane. Required for the proper assembly of LptD. Binds LPS and may serve as the LPS recognition site at the outer membrane.</text>
</comment>
<dbReference type="RefSeq" id="WP_025512746.1">
    <property type="nucleotide sequence ID" value="NZ_CP016340.1"/>
</dbReference>
<reference evidence="8 9" key="1">
    <citation type="submission" date="2016-04" db="EMBL/GenBank/DDBJ databases">
        <authorList>
            <consortium name="Pathogen Informatics"/>
        </authorList>
    </citation>
    <scope>NUCLEOTIDE SEQUENCE [LARGE SCALE GENOMIC DNA]</scope>
    <source>
        <strain evidence="8 9">H044680328</strain>
    </source>
</reference>
<comment type="subunit">
    <text evidence="6">Component of the lipopolysaccharide transport and assembly complex. Interacts with LptD.</text>
</comment>
<dbReference type="InterPro" id="IPR007485">
    <property type="entry name" value="LPS_assembly_LptE"/>
</dbReference>
<name>A0A157L7S4_9BORD</name>
<dbReference type="EMBL" id="LT546645">
    <property type="protein sequence ID" value="SAI74438.1"/>
    <property type="molecule type" value="Genomic_DNA"/>
</dbReference>